<evidence type="ECO:0000256" key="1">
    <source>
        <dbReference type="ARBA" id="ARBA00009447"/>
    </source>
</evidence>
<dbReference type="InterPro" id="IPR010326">
    <property type="entry name" value="EXOC3/Sec6"/>
</dbReference>
<dbReference type="InParanoid" id="A0A1S0UM20"/>
<evidence type="ECO:0000256" key="2">
    <source>
        <dbReference type="ARBA" id="ARBA00022448"/>
    </source>
</evidence>
<dbReference type="GO" id="GO:0006887">
    <property type="term" value="P:exocytosis"/>
    <property type="evidence" value="ECO:0007669"/>
    <property type="project" value="UniProtKB-KW"/>
</dbReference>
<dbReference type="OMA" id="KRCIIAK"/>
<dbReference type="GeneID" id="9938716"/>
<reference evidence="4" key="1">
    <citation type="submission" date="2012-04" db="EMBL/GenBank/DDBJ databases">
        <title>The Genome Sequence of Loa loa.</title>
        <authorList>
            <consortium name="The Broad Institute Genome Sequencing Platform"/>
            <consortium name="Broad Institute Genome Sequencing Center for Infectious Disease"/>
            <person name="Nutman T.B."/>
            <person name="Fink D.L."/>
            <person name="Russ C."/>
            <person name="Young S."/>
            <person name="Zeng Q."/>
            <person name="Gargeya S."/>
            <person name="Alvarado L."/>
            <person name="Berlin A."/>
            <person name="Chapman S.B."/>
            <person name="Chen Z."/>
            <person name="Freedman E."/>
            <person name="Gellesch M."/>
            <person name="Goldberg J."/>
            <person name="Griggs A."/>
            <person name="Gujja S."/>
            <person name="Heilman E.R."/>
            <person name="Heiman D."/>
            <person name="Howarth C."/>
            <person name="Mehta T."/>
            <person name="Neiman D."/>
            <person name="Pearson M."/>
            <person name="Roberts A."/>
            <person name="Saif S."/>
            <person name="Shea T."/>
            <person name="Shenoy N."/>
            <person name="Sisk P."/>
            <person name="Stolte C."/>
            <person name="Sykes S."/>
            <person name="White J."/>
            <person name="Yandava C."/>
            <person name="Haas B."/>
            <person name="Henn M.R."/>
            <person name="Nusbaum C."/>
            <person name="Birren B."/>
        </authorList>
    </citation>
    <scope>NUCLEOTIDE SEQUENCE [LARGE SCALE GENOMIC DNA]</scope>
</reference>
<evidence type="ECO:0000256" key="3">
    <source>
        <dbReference type="ARBA" id="ARBA00022483"/>
    </source>
</evidence>
<keyword evidence="2" id="KW-0813">Transport</keyword>
<dbReference type="CTD" id="9938716"/>
<accession>A0A1S0UM20</accession>
<dbReference type="EMBL" id="JH712104">
    <property type="protein sequence ID" value="EJD75834.1"/>
    <property type="molecule type" value="Genomic_DNA"/>
</dbReference>
<evidence type="ECO:0000313" key="4">
    <source>
        <dbReference type="EMBL" id="EJD75834.1"/>
    </source>
</evidence>
<comment type="similarity">
    <text evidence="1">Belongs to the SEC6 family.</text>
</comment>
<dbReference type="KEGG" id="loa:LOAG_17087"/>
<dbReference type="PANTHER" id="PTHR21292">
    <property type="entry name" value="EXOCYST COMPLEX COMPONENT SEC6-RELATED"/>
    <property type="match status" value="1"/>
</dbReference>
<dbReference type="OrthoDB" id="10047020at2759"/>
<dbReference type="GO" id="GO:0000149">
    <property type="term" value="F:SNARE binding"/>
    <property type="evidence" value="ECO:0007669"/>
    <property type="project" value="TreeGrafter"/>
</dbReference>
<proteinExistence type="inferred from homology"/>
<dbReference type="RefSeq" id="XP_020306669.1">
    <property type="nucleotide sequence ID" value="XM_020449746.1"/>
</dbReference>
<dbReference type="GO" id="GO:0051601">
    <property type="term" value="P:exocyst localization"/>
    <property type="evidence" value="ECO:0007669"/>
    <property type="project" value="TreeGrafter"/>
</dbReference>
<sequence>MFADSTSKLEKYIEGIGNESSNWNGIRNHKRISIISQSSTDNSIGKRKQKRFNHKMQGAIHDAVNALRDIPATLASITPSSSEYVLDELNDNSGKDESDVEIELEDEEPLEAAWERIEILKRRFNDMLRTVMNMLCDEICNDLYNYFEQLLSKQWMKDSNIIGTICETIRDYENDYKHLRCDIHIEILRFIEFKIVAEYLNAIASRKLTCTEYRKRCIIAKCLQNDIETISVTFNPLYAQLNYINKGKNLTNVLHSIAEFIKLRDKDMLLLEIASLLRKYPEMTQEFLFTLIDIRDDVTSNESRALMEDCMKMIGKKESDPALTQLFQMAKGERKTSQVIKDVVPRIRRRVKVSIANQ</sequence>
<dbReference type="GO" id="GO:0000145">
    <property type="term" value="C:exocyst"/>
    <property type="evidence" value="ECO:0007669"/>
    <property type="project" value="InterPro"/>
</dbReference>
<keyword evidence="3" id="KW-0268">Exocytosis</keyword>
<dbReference type="PANTHER" id="PTHR21292:SF1">
    <property type="entry name" value="EXOCYST COMPLEX COMPONENT 3"/>
    <property type="match status" value="1"/>
</dbReference>
<gene>
    <name evidence="4" type="ORF">LOAG_17087</name>
</gene>
<dbReference type="Pfam" id="PF06046">
    <property type="entry name" value="Sec6"/>
    <property type="match status" value="1"/>
</dbReference>
<organism evidence="4">
    <name type="scientific">Loa loa</name>
    <name type="common">Eye worm</name>
    <name type="synonym">Filaria loa</name>
    <dbReference type="NCBI Taxonomy" id="7209"/>
    <lineage>
        <taxon>Eukaryota</taxon>
        <taxon>Metazoa</taxon>
        <taxon>Ecdysozoa</taxon>
        <taxon>Nematoda</taxon>
        <taxon>Chromadorea</taxon>
        <taxon>Rhabditida</taxon>
        <taxon>Spirurina</taxon>
        <taxon>Spiruromorpha</taxon>
        <taxon>Filarioidea</taxon>
        <taxon>Onchocercidae</taxon>
        <taxon>Loa</taxon>
    </lineage>
</organism>
<dbReference type="InterPro" id="IPR042532">
    <property type="entry name" value="EXOC3/Sec6_C"/>
</dbReference>
<protein>
    <submittedName>
        <fullName evidence="4">Uncharacterized protein</fullName>
    </submittedName>
</protein>
<name>A0A1S0UM20_LOALO</name>
<dbReference type="Gene3D" id="1.10.357.70">
    <property type="entry name" value="Exocyst complex component Sec6, C-terminal domain"/>
    <property type="match status" value="1"/>
</dbReference>
<dbReference type="AlphaFoldDB" id="A0A1S0UM20"/>